<dbReference type="Proteomes" id="UP000503447">
    <property type="component" value="Chromosome"/>
</dbReference>
<protein>
    <submittedName>
        <fullName evidence="2">Uncharacterized protein</fullName>
    </submittedName>
</protein>
<organism evidence="2 3">
    <name type="scientific">Frigoriglobus tundricola</name>
    <dbReference type="NCBI Taxonomy" id="2774151"/>
    <lineage>
        <taxon>Bacteria</taxon>
        <taxon>Pseudomonadati</taxon>
        <taxon>Planctomycetota</taxon>
        <taxon>Planctomycetia</taxon>
        <taxon>Gemmatales</taxon>
        <taxon>Gemmataceae</taxon>
        <taxon>Frigoriglobus</taxon>
    </lineage>
</organism>
<sequence>MARFSLQNISPQRHKVRTKRHKESRRRKRGNAARKTLIASESRLPCNFFRKLFLASLWVIVRSWCLCGEIGF</sequence>
<feature type="compositionally biased region" description="Polar residues" evidence="1">
    <location>
        <begin position="1"/>
        <end position="11"/>
    </location>
</feature>
<evidence type="ECO:0000313" key="3">
    <source>
        <dbReference type="Proteomes" id="UP000503447"/>
    </source>
</evidence>
<feature type="compositionally biased region" description="Basic residues" evidence="1">
    <location>
        <begin position="12"/>
        <end position="32"/>
    </location>
</feature>
<evidence type="ECO:0000256" key="1">
    <source>
        <dbReference type="SAM" id="MobiDB-lite"/>
    </source>
</evidence>
<gene>
    <name evidence="2" type="ORF">FTUN_0683</name>
</gene>
<proteinExistence type="predicted"/>
<keyword evidence="3" id="KW-1185">Reference proteome</keyword>
<accession>A0A6M5YGR1</accession>
<name>A0A6M5YGR1_9BACT</name>
<reference evidence="3" key="1">
    <citation type="submission" date="2020-05" db="EMBL/GenBank/DDBJ databases">
        <title>Frigoriglobus tundricola gen. nov., sp. nov., a psychrotolerant cellulolytic planctomycete of the family Gemmataceae with two divergent copies of 16S rRNA gene.</title>
        <authorList>
            <person name="Kulichevskaya I.S."/>
            <person name="Ivanova A.A."/>
            <person name="Naumoff D.G."/>
            <person name="Beletsky A.V."/>
            <person name="Rijpstra W.I.C."/>
            <person name="Sinninghe Damste J.S."/>
            <person name="Mardanov A.V."/>
            <person name="Ravin N.V."/>
            <person name="Dedysh S.N."/>
        </authorList>
    </citation>
    <scope>NUCLEOTIDE SEQUENCE [LARGE SCALE GENOMIC DNA]</scope>
    <source>
        <strain evidence="3">PL17</strain>
    </source>
</reference>
<dbReference type="EMBL" id="CP053452">
    <property type="protein sequence ID" value="QJW93178.1"/>
    <property type="molecule type" value="Genomic_DNA"/>
</dbReference>
<evidence type="ECO:0000313" key="2">
    <source>
        <dbReference type="EMBL" id="QJW93178.1"/>
    </source>
</evidence>
<feature type="region of interest" description="Disordered" evidence="1">
    <location>
        <begin position="1"/>
        <end position="34"/>
    </location>
</feature>
<dbReference type="KEGG" id="ftj:FTUN_0683"/>
<dbReference type="AlphaFoldDB" id="A0A6M5YGR1"/>